<evidence type="ECO:0000313" key="10">
    <source>
        <dbReference type="Proteomes" id="UP000185612"/>
    </source>
</evidence>
<evidence type="ECO:0000256" key="7">
    <source>
        <dbReference type="SAM" id="Phobius"/>
    </source>
</evidence>
<evidence type="ECO:0000256" key="2">
    <source>
        <dbReference type="ARBA" id="ARBA00022475"/>
    </source>
</evidence>
<keyword evidence="2" id="KW-1003">Cell membrane</keyword>
<feature type="transmembrane region" description="Helical" evidence="7">
    <location>
        <begin position="35"/>
        <end position="60"/>
    </location>
</feature>
<dbReference type="OrthoDB" id="3298527at2"/>
<evidence type="ECO:0000313" key="9">
    <source>
        <dbReference type="EMBL" id="OKL52648.1"/>
    </source>
</evidence>
<dbReference type="EMBL" id="MQVS01000001">
    <property type="protein sequence ID" value="OKL52648.1"/>
    <property type="molecule type" value="Genomic_DNA"/>
</dbReference>
<dbReference type="Proteomes" id="UP000185612">
    <property type="component" value="Unassembled WGS sequence"/>
</dbReference>
<comment type="caution">
    <text evidence="9">The sequence shown here is derived from an EMBL/GenBank/DDBJ whole genome shotgun (WGS) entry which is preliminary data.</text>
</comment>
<feature type="region of interest" description="Disordered" evidence="6">
    <location>
        <begin position="66"/>
        <end position="92"/>
    </location>
</feature>
<name>A0A1Q5PYF4_9ACTO</name>
<comment type="subcellular location">
    <subcellularLocation>
        <location evidence="1">Cell membrane</location>
        <topology evidence="1">Multi-pass membrane protein</topology>
    </subcellularLocation>
</comment>
<keyword evidence="3 7" id="KW-0812">Transmembrane</keyword>
<dbReference type="STRING" id="52770.BSZ40_00605"/>
<feature type="compositionally biased region" description="Pro residues" evidence="6">
    <location>
        <begin position="118"/>
        <end position="129"/>
    </location>
</feature>
<dbReference type="AlphaFoldDB" id="A0A1Q5PYF4"/>
<dbReference type="Pfam" id="PF13396">
    <property type="entry name" value="PLDc_N"/>
    <property type="match status" value="1"/>
</dbReference>
<feature type="domain" description="Cardiolipin synthase N-terminal" evidence="8">
    <location>
        <begin position="11"/>
        <end position="57"/>
    </location>
</feature>
<evidence type="ECO:0000256" key="1">
    <source>
        <dbReference type="ARBA" id="ARBA00004651"/>
    </source>
</evidence>
<feature type="region of interest" description="Disordered" evidence="6">
    <location>
        <begin position="105"/>
        <end position="137"/>
    </location>
</feature>
<keyword evidence="5 7" id="KW-0472">Membrane</keyword>
<feature type="compositionally biased region" description="Basic and acidic residues" evidence="6">
    <location>
        <begin position="105"/>
        <end position="116"/>
    </location>
</feature>
<dbReference type="GO" id="GO:0005886">
    <property type="term" value="C:plasma membrane"/>
    <property type="evidence" value="ECO:0007669"/>
    <property type="project" value="UniProtKB-SubCell"/>
</dbReference>
<reference evidence="10" key="1">
    <citation type="submission" date="2016-12" db="EMBL/GenBank/DDBJ databases">
        <authorList>
            <person name="Meng X."/>
        </authorList>
    </citation>
    <scope>NUCLEOTIDE SEQUENCE [LARGE SCALE GENOMIC DNA]</scope>
    <source>
        <strain evidence="10">DSM 20732</strain>
    </source>
</reference>
<organism evidence="9 10">
    <name type="scientific">Buchananella hordeovulneris</name>
    <dbReference type="NCBI Taxonomy" id="52770"/>
    <lineage>
        <taxon>Bacteria</taxon>
        <taxon>Bacillati</taxon>
        <taxon>Actinomycetota</taxon>
        <taxon>Actinomycetes</taxon>
        <taxon>Actinomycetales</taxon>
        <taxon>Actinomycetaceae</taxon>
        <taxon>Buchananella</taxon>
    </lineage>
</organism>
<keyword evidence="4 7" id="KW-1133">Transmembrane helix</keyword>
<evidence type="ECO:0000256" key="4">
    <source>
        <dbReference type="ARBA" id="ARBA00022989"/>
    </source>
</evidence>
<dbReference type="InterPro" id="IPR027379">
    <property type="entry name" value="CLS_N"/>
</dbReference>
<proteinExistence type="predicted"/>
<keyword evidence="10" id="KW-1185">Reference proteome</keyword>
<evidence type="ECO:0000256" key="6">
    <source>
        <dbReference type="SAM" id="MobiDB-lite"/>
    </source>
</evidence>
<dbReference type="RefSeq" id="WP_073822215.1">
    <property type="nucleotide sequence ID" value="NZ_JAUNKL010000064.1"/>
</dbReference>
<evidence type="ECO:0000259" key="8">
    <source>
        <dbReference type="Pfam" id="PF13396"/>
    </source>
</evidence>
<evidence type="ECO:0000256" key="5">
    <source>
        <dbReference type="ARBA" id="ARBA00023136"/>
    </source>
</evidence>
<gene>
    <name evidence="9" type="ORF">BSZ40_00605</name>
</gene>
<sequence length="137" mass="15511">MRALLLAAPLIVTIFALIDLLLNGSPDRLRGIPKVAWFFLIALIQPAIGALVWLFAGYILPRIEAERRGRGAPPSSPRPTYGGQLAPDDDPDFLFRLKREEWRRRREQERRQRKAEPTTPPEPDEPSGPPTNDEPQP</sequence>
<evidence type="ECO:0000256" key="3">
    <source>
        <dbReference type="ARBA" id="ARBA00022692"/>
    </source>
</evidence>
<protein>
    <recommendedName>
        <fullName evidence="8">Cardiolipin synthase N-terminal domain-containing protein</fullName>
    </recommendedName>
</protein>
<accession>A0A1Q5PYF4</accession>